<feature type="domain" description="BRCT" evidence="2">
    <location>
        <begin position="298"/>
        <end position="388"/>
    </location>
</feature>
<proteinExistence type="predicted"/>
<feature type="compositionally biased region" description="Basic and acidic residues" evidence="1">
    <location>
        <begin position="470"/>
        <end position="483"/>
    </location>
</feature>
<keyword evidence="4" id="KW-1185">Reference proteome</keyword>
<feature type="domain" description="BRCT" evidence="2">
    <location>
        <begin position="63"/>
        <end position="111"/>
    </location>
</feature>
<protein>
    <recommendedName>
        <fullName evidence="2">BRCT domain-containing protein</fullName>
    </recommendedName>
</protein>
<dbReference type="PANTHER" id="PTHR47667:SF1">
    <property type="entry name" value="REGULATOR OF TY1 TRANSPOSITION PROTEIN 107"/>
    <property type="match status" value="1"/>
</dbReference>
<dbReference type="InterPro" id="IPR036420">
    <property type="entry name" value="BRCT_dom_sf"/>
</dbReference>
<feature type="compositionally biased region" description="Low complexity" evidence="1">
    <location>
        <begin position="568"/>
        <end position="578"/>
    </location>
</feature>
<sequence>MAPNSTFWIEDLDLLIVKDTFPADTDFEKLKSQLKKVTKLDLDQIFNVIDNHTLQTFTVRQLNKFSHIIAESTDFPKFDDISKLCIPIVTKEWINSLAKQKAMVPVRSFSPDPRMILKSCTVACGMQCDDEDVIKTAVRIFGGTNTSELRKSLTHFITDDPKHKSVMLIEEYNKVNREGLNVKIVRPAWLIDSIVNSKCMNENDYTLDKPATSNFVLPQFMQDLNIVYSQRLNLSKEMKKLLDKFLTGKGSRRICIEKFLDPTVSSEIPVRTFDYMFTLLLYKAERLNFDSLLFYPVREIPVLGMHRLVVATTNYTGDSRLYIEELLQRMGGFFTKTLKPSNTHLVASKCIGKKVSYAKKWNVNIVNHCWVEDCFVNWKILPDTNYHKLLKDDDSVRLINTLEFHGFDYNIHGDGTKNSSDIDSTSISETSLSVSQKSNQLKNSTLTTSKTHSNKSKEDDKFDATYSSKVSDKPELNQNESKENQNPLTKASSLHRLRNVDLKTDTSLTDQIWKIPDDDEKVDSSSQSSTTKALNLESSSKTNETDTLDISEKKTGSGLPSASAAPTSSKRSASNSSSHLEPVNKAAKIAGKPYNITAIVTGFNGTLSNVDKRELKKVGITIIDSPNKNLNCIIAPSLLRTQKFLTALAYDPEYFLEPLFLTDVLGTLDSVKKIGDFKSLAPKLEKYNIWAHVEFEKDIKPKRLFNSNVTKEEAIELLRKTRTNLLQKYSFNISSNLPAGFDTLKSILKSFGCKNCNNFTEKSKSVLSNMATVVEGAADDFALLICGVDETNVLSHFSHVCKDKNLGYIALDWNTVVTSIFQGEMKLAKNSVIAHYGITFS</sequence>
<dbReference type="InterPro" id="IPR001357">
    <property type="entry name" value="BRCT_dom"/>
</dbReference>
<organism evidence="3 4">
    <name type="scientific">Pichia inconspicua</name>
    <dbReference type="NCBI Taxonomy" id="52247"/>
    <lineage>
        <taxon>Eukaryota</taxon>
        <taxon>Fungi</taxon>
        <taxon>Dikarya</taxon>
        <taxon>Ascomycota</taxon>
        <taxon>Saccharomycotina</taxon>
        <taxon>Pichiomycetes</taxon>
        <taxon>Pichiales</taxon>
        <taxon>Pichiaceae</taxon>
        <taxon>Pichia</taxon>
    </lineage>
</organism>
<dbReference type="OrthoDB" id="342264at2759"/>
<dbReference type="Pfam" id="PF16771">
    <property type="entry name" value="RTT107_BRCT_6"/>
    <property type="match status" value="1"/>
</dbReference>
<feature type="domain" description="BRCT" evidence="2">
    <location>
        <begin position="134"/>
        <end position="207"/>
    </location>
</feature>
<feature type="region of interest" description="Disordered" evidence="1">
    <location>
        <begin position="433"/>
        <end position="494"/>
    </location>
</feature>
<gene>
    <name evidence="3" type="ORF">CANINC_003615</name>
</gene>
<dbReference type="AlphaFoldDB" id="A0A4T0WZB5"/>
<dbReference type="Gene3D" id="3.40.50.10190">
    <property type="entry name" value="BRCT domain"/>
    <property type="match status" value="5"/>
</dbReference>
<dbReference type="InterPro" id="IPR031906">
    <property type="entry name" value="RTT107_BRCT_6"/>
</dbReference>
<feature type="compositionally biased region" description="Polar residues" evidence="1">
    <location>
        <begin position="558"/>
        <end position="567"/>
    </location>
</feature>
<reference evidence="3 4" key="1">
    <citation type="journal article" date="2019" name="Front. Genet.">
        <title>Whole-Genome Sequencing of the Opportunistic Yeast Pathogen Candida inconspicua Uncovers Its Hybrid Origin.</title>
        <authorList>
            <person name="Mixao V."/>
            <person name="Hansen A.P."/>
            <person name="Saus E."/>
            <person name="Boekhout T."/>
            <person name="Lass-Florl C."/>
            <person name="Gabaldon T."/>
        </authorList>
    </citation>
    <scope>NUCLEOTIDE SEQUENCE [LARGE SCALE GENOMIC DNA]</scope>
    <source>
        <strain evidence="3 4">CBS 180</strain>
    </source>
</reference>
<feature type="compositionally biased region" description="Polar residues" evidence="1">
    <location>
        <begin position="436"/>
        <end position="451"/>
    </location>
</feature>
<dbReference type="SUPFAM" id="SSF52113">
    <property type="entry name" value="BRCT domain"/>
    <property type="match status" value="3"/>
</dbReference>
<evidence type="ECO:0000313" key="3">
    <source>
        <dbReference type="EMBL" id="TID20370.1"/>
    </source>
</evidence>
<dbReference type="Pfam" id="PF16770">
    <property type="entry name" value="RTT107_BRCT_5"/>
    <property type="match status" value="1"/>
</dbReference>
<dbReference type="Pfam" id="PF12738">
    <property type="entry name" value="PTCB-BRCT"/>
    <property type="match status" value="1"/>
</dbReference>
<evidence type="ECO:0000259" key="2">
    <source>
        <dbReference type="PROSITE" id="PS50172"/>
    </source>
</evidence>
<dbReference type="PROSITE" id="PS50172">
    <property type="entry name" value="BRCT"/>
    <property type="match status" value="3"/>
</dbReference>
<dbReference type="InterPro" id="IPR053036">
    <property type="entry name" value="CellCycle_DNARepair_Reg"/>
</dbReference>
<dbReference type="SMART" id="SM00292">
    <property type="entry name" value="BRCT"/>
    <property type="match status" value="2"/>
</dbReference>
<name>A0A4T0WZB5_9ASCO</name>
<feature type="compositionally biased region" description="Polar residues" evidence="1">
    <location>
        <begin position="524"/>
        <end position="542"/>
    </location>
</feature>
<feature type="region of interest" description="Disordered" evidence="1">
    <location>
        <begin position="518"/>
        <end position="582"/>
    </location>
</feature>
<evidence type="ECO:0000313" key="4">
    <source>
        <dbReference type="Proteomes" id="UP000307173"/>
    </source>
</evidence>
<dbReference type="EMBL" id="SELW01000580">
    <property type="protein sequence ID" value="TID20370.1"/>
    <property type="molecule type" value="Genomic_DNA"/>
</dbReference>
<evidence type="ECO:0000256" key="1">
    <source>
        <dbReference type="SAM" id="MobiDB-lite"/>
    </source>
</evidence>
<dbReference type="STRING" id="52247.A0A4T0WZB5"/>
<dbReference type="Pfam" id="PF00533">
    <property type="entry name" value="BRCT"/>
    <property type="match status" value="1"/>
</dbReference>
<accession>A0A4T0WZB5</accession>
<dbReference type="Proteomes" id="UP000307173">
    <property type="component" value="Unassembled WGS sequence"/>
</dbReference>
<comment type="caution">
    <text evidence="3">The sequence shown here is derived from an EMBL/GenBank/DDBJ whole genome shotgun (WGS) entry which is preliminary data.</text>
</comment>
<dbReference type="PANTHER" id="PTHR47667">
    <property type="entry name" value="REGULATOR OF TY1 TRANSPOSITION PROTEIN 107"/>
    <property type="match status" value="1"/>
</dbReference>